<dbReference type="eggNOG" id="COG0827">
    <property type="taxonomic scope" value="Bacteria"/>
</dbReference>
<dbReference type="eggNOG" id="COG4646">
    <property type="taxonomic scope" value="Bacteria"/>
</dbReference>
<name>E6LRP6_9FIRM</name>
<dbReference type="GO" id="GO:0016787">
    <property type="term" value="F:hydrolase activity"/>
    <property type="evidence" value="ECO:0007669"/>
    <property type="project" value="InterPro"/>
</dbReference>
<evidence type="ECO:0000256" key="2">
    <source>
        <dbReference type="SAM" id="MobiDB-lite"/>
    </source>
</evidence>
<dbReference type="eggNOG" id="COG0553">
    <property type="taxonomic scope" value="Bacteria"/>
</dbReference>
<dbReference type="Pfam" id="PF07669">
    <property type="entry name" value="Eco57I"/>
    <property type="match status" value="1"/>
</dbReference>
<dbReference type="GO" id="GO:0005524">
    <property type="term" value="F:ATP binding"/>
    <property type="evidence" value="ECO:0007669"/>
    <property type="project" value="InterPro"/>
</dbReference>
<dbReference type="GO" id="GO:0006304">
    <property type="term" value="P:DNA modification"/>
    <property type="evidence" value="ECO:0007669"/>
    <property type="project" value="InterPro"/>
</dbReference>
<evidence type="ECO:0000259" key="4">
    <source>
        <dbReference type="Pfam" id="PF07669"/>
    </source>
</evidence>
<feature type="domain" description="Helicase/UvrB N-terminal" evidence="3">
    <location>
        <begin position="2307"/>
        <end position="2498"/>
    </location>
</feature>
<reference evidence="6 7" key="1">
    <citation type="submission" date="2010-12" db="EMBL/GenBank/DDBJ databases">
        <authorList>
            <person name="Muzny D."/>
            <person name="Qin X."/>
            <person name="Deng J."/>
            <person name="Jiang H."/>
            <person name="Liu Y."/>
            <person name="Qu J."/>
            <person name="Song X.-Z."/>
            <person name="Zhang L."/>
            <person name="Thornton R."/>
            <person name="Coyle M."/>
            <person name="Francisco L."/>
            <person name="Jackson L."/>
            <person name="Javaid M."/>
            <person name="Korchina V."/>
            <person name="Kovar C."/>
            <person name="Mata R."/>
            <person name="Mathew T."/>
            <person name="Ngo R."/>
            <person name="Nguyen L."/>
            <person name="Nguyen N."/>
            <person name="Okwuonu G."/>
            <person name="Ongeri F."/>
            <person name="Pham C."/>
            <person name="Simmons D."/>
            <person name="Wilczek-Boney K."/>
            <person name="Hale W."/>
            <person name="Jakkamsetti A."/>
            <person name="Pham P."/>
            <person name="Ruth R."/>
            <person name="San Lucas F."/>
            <person name="Warren J."/>
            <person name="Zhang J."/>
            <person name="Zhao Z."/>
            <person name="Zhou C."/>
            <person name="Zhu D."/>
            <person name="Lee S."/>
            <person name="Bess C."/>
            <person name="Blankenburg K."/>
            <person name="Forbes L."/>
            <person name="Fu Q."/>
            <person name="Gubbala S."/>
            <person name="Hirani K."/>
            <person name="Jayaseelan J.C."/>
            <person name="Lara F."/>
            <person name="Munidasa M."/>
            <person name="Palculict T."/>
            <person name="Patil S."/>
            <person name="Pu L.-L."/>
            <person name="Saada N."/>
            <person name="Tang L."/>
            <person name="Weissenberger G."/>
            <person name="Zhu Y."/>
            <person name="Hemphill L."/>
            <person name="Shang Y."/>
            <person name="Youmans B."/>
            <person name="Ayvaz T."/>
            <person name="Ross M."/>
            <person name="Santibanez J."/>
            <person name="Aqrawi P."/>
            <person name="Gross S."/>
            <person name="Joshi V."/>
            <person name="Fowler G."/>
            <person name="Nazareth L."/>
            <person name="Reid J."/>
            <person name="Worley K."/>
            <person name="Petrosino J."/>
            <person name="Highlander S."/>
            <person name="Gibbs R."/>
        </authorList>
    </citation>
    <scope>NUCLEOTIDE SEQUENCE [LARGE SCALE GENOMIC DNA]</scope>
    <source>
        <strain evidence="6 7">DSM 3986</strain>
    </source>
</reference>
<organism evidence="6 7">
    <name type="scientific">Lachnoanaerobaculum saburreum DSM 3986</name>
    <dbReference type="NCBI Taxonomy" id="887325"/>
    <lineage>
        <taxon>Bacteria</taxon>
        <taxon>Bacillati</taxon>
        <taxon>Bacillota</taxon>
        <taxon>Clostridia</taxon>
        <taxon>Lachnospirales</taxon>
        <taxon>Lachnospiraceae</taxon>
        <taxon>Lachnoanaerobaculum</taxon>
    </lineage>
</organism>
<dbReference type="Pfam" id="PF04851">
    <property type="entry name" value="ResIII"/>
    <property type="match status" value="1"/>
</dbReference>
<dbReference type="HOGENOM" id="CLU_000181_0_1_9"/>
<feature type="region of interest" description="Disordered" evidence="2">
    <location>
        <begin position="614"/>
        <end position="664"/>
    </location>
</feature>
<dbReference type="PRINTS" id="PR00507">
    <property type="entry name" value="N12N6MTFRASE"/>
</dbReference>
<feature type="domain" description="Type II methyltransferase M.TaqI-like" evidence="4">
    <location>
        <begin position="1646"/>
        <end position="1734"/>
    </location>
</feature>
<dbReference type="InterPro" id="IPR052933">
    <property type="entry name" value="DNA_Protect_Modify"/>
</dbReference>
<dbReference type="Pfam" id="PF22763">
    <property type="entry name" value="NrS1-1_pol-like_HBD"/>
    <property type="match status" value="1"/>
</dbReference>
<proteinExistence type="predicted"/>
<evidence type="ECO:0000259" key="3">
    <source>
        <dbReference type="Pfam" id="PF04851"/>
    </source>
</evidence>
<dbReference type="Gene3D" id="3.40.50.300">
    <property type="entry name" value="P-loop containing nucleotide triphosphate hydrolases"/>
    <property type="match status" value="1"/>
</dbReference>
<feature type="domain" description="NrS-1 polymerase-like HBD" evidence="5">
    <location>
        <begin position="245"/>
        <end position="306"/>
    </location>
</feature>
<dbReference type="EMBL" id="AEPW01000103">
    <property type="protein sequence ID" value="EFU75509.1"/>
    <property type="molecule type" value="Genomic_DNA"/>
</dbReference>
<sequence length="2509" mass="289157">MKEADLIKYKNIPDELKREKRWCLYKIIVRDGKNTKMPIMLNGKPAKSNDKKTWNSYKDCMDALCKNQGTGLGFFLGDGYIGIDIDKVSDEIMEYSIDLNAASMTADFLRGISTYAEISPSKTGLHFIGKGKVPGERKRYKNLEIYDRDRFFTITGNILKDKDRSKIVNINQELLPLYKTYMPSIDSVEGKAGRINLIPSSLAYKNRFSQDDILNILFNRRYFNYSGEDLRQIYNGNYQNYFNSRSEADFFMLGRLLYYTSDVEKSISLMENSGLKRNKWYKRRGSTDYIHYIADRAMNGIRKFYDWNKEKDNITKNAKQEETENKKKEGKMPRYSTEKINDILSHSLEEIRRDVSAYKDFLKTMGNNYKYSYMHQLSIYSTYKRATACAEYDFWKKLGRSVKRGEKGIPILDLSRSIPKVKYVFDVSQTVSIGNKINEVKLWKYEPEKHILAIDSLIDSFKERNSRLLFLQEEKITALIDLYVRKRIYTIFDMLTEDTLKSYTKVELIEFIAESIKVSLAQRMDIGIPVDESKLKTVSGIKHGQDIDSLLGEISLISKEMLIAIGREIQKISDREKLKEIEIKEQTKTNKEHYNVNDSSENTGVINNEIEENKGGLADERNSNTGGQGISFGRRNLHPDSQRESVRETGGNIQFGEGGRWRGSFDTEYQDAKDNRSEQAEQIWQGEAQIPEGEQGESVSEHVLQRDTDGASFKYRGAGTGVFGEGRAENDANLGADKRTEVGGFSEIHGTEEKSQYDTYKNGTGTDSLGIESDSQLNIRNIEREVEKTSFSFAGNEGGQVRFNLPLQQKEVDTVLIYGGNEEDLRLKILAEYSKGKSIEELADFLQSNFRGGNGYEVAGNKVCAWYDKEGVYLSNDISSKTNPMQILSWSNVAKRIGELIESGEYATNVEVVEAFSYERKELVEKLWYLKRDFADDLKEAYLQVLDRTEKNGFPDETEELAEKLRSHEFRNKLREEYSIFLQDYMENKGILRFHFHKPDEILQRLNDLEIPRKEFGSGLIELPKIKEFITEDEIDENLRRGSGISEGKKRIADFFNENHTLSEQAEFLKNEYGTGGSSHALSGSMGSSEWYDAKGIGLKKGNSPEVMLSWSQVALRIKDLIKNDRYENKDVTSNIQKQQKLKEENIESENFNPEEEQDITDKETGTDINSDIQREEEILLIQDEREVSYEEAEKIYELQIEREKGLSKENILNQNTAYSKKESERQVNLSEEENKNASELRAKNEIISALTFKEEKEAGGYQYNSKNEDFTLLKKTVDEGNLKVPEHITNSIDGENGYEAELVLDMKNRELKQLLRYNGYLLYTNVAISYDSYKKMLQNLPYLLDDNHRNILLTGYINGQIKKANEQENVNEPIFKEGMQVRYQGKEYLISETRDYGSYKTIKLDGNEGYLTGFITGSEIIAFRNENELDFEILSIAEKSLKESVDKEELPVLNKEALSEIPRQEETYTSGEYVKNISPVNYRITREDEVLPPSERLKNNIEAIKVLKQLGKENRNASKEEQDILSKYVGWGGLSDVFDEERGGQWQEARMFLKENLLPSEYEAAKESTLTAFYTPKVVIDAIYHTLSDMGFESGNILEPSMGTGRFIGNLPLSMQNSKFYGIELDSISGQIAKKLYPNSNIQVKGFEKTAFSNNLFDIAVGNVPFGEYRVSDREYEKNNFLIHDYFFAKTLDKVRNGGIIAFITSSGTMDKRNEDIRRYISERAEFLGAIRLPNNIFKDEAGTEVTSDIIFLKKRDRLLKIDEDWVKLDKDRKGLSYNKYFVDNPHMVLGNMQEVPGRFGTTLSCIADESKPIKEQLEDAIKNIKVTYEKAKLNEELETETLPADDNVKNYSYVVIEDKVYFRENSIMQRVLLNKADEEKIGAYLEIEKVLRGVITYQRQDYPEGEIKALQSRLNKLYDDFSGKYGLINSRANKRLLQEDANYSLVSTLENLNKEGNFIGKSDIFTKRTIKKAELIEHTDNLTEALILSISQKGNVNLEYMEELTGNIRKELIEGLKGEIFLNLDSFEPSDITPFSSALDLGDFSRNYVSADEYLSGNIREKIEVVDAYIKNIDYEIKRNEEELDKPHELQSGFEAGRSNQEELSHKSEITEKISVLKQELSDLNYQKKRLEEVMPKTLEASDITVKMGSTWIPEKDYKSFMFNLLKTSASNRWNIDIKYTDFTGEYRVEGKSTDKNNDLANFTYGTSRVSAYKLIEDSLNLRDTKVYDQIIDSDGRKTSVLNQKETMLARSKQEIIKEEFKNWIFEDVDRRNRLVKKYNERFNSIRLREYDGSHLPFDGINPEIKLRPHQKDAIARGLFGGNTLLAHEVGAGKTFEMIGIAMESKRLGMSSKAMFVVPNHIVEQFGREFNELYPAANILCATEKDFTPDKRKRFCSRIATGDYDAVIIGHSQFEKIPISKERQEYELKSQIDEIVEFIGEYKRDRDQRFSVKQLEKTKKSLEAKLKKLNDDYKKDDVVTFEELGIDKLFVDEAHSYKNRAKRCRTR</sequence>
<dbReference type="PANTHER" id="PTHR41313">
    <property type="entry name" value="ADENINE-SPECIFIC METHYLTRANSFERASE"/>
    <property type="match status" value="1"/>
</dbReference>
<dbReference type="eggNOG" id="COG4983">
    <property type="taxonomic scope" value="Bacteria"/>
</dbReference>
<feature type="coiled-coil region" evidence="1">
    <location>
        <begin position="2109"/>
        <end position="2136"/>
    </location>
</feature>
<dbReference type="InterPro" id="IPR027417">
    <property type="entry name" value="P-loop_NTPase"/>
</dbReference>
<evidence type="ECO:0000313" key="6">
    <source>
        <dbReference type="EMBL" id="EFU75509.1"/>
    </source>
</evidence>
<dbReference type="GO" id="GO:0003677">
    <property type="term" value="F:DNA binding"/>
    <property type="evidence" value="ECO:0007669"/>
    <property type="project" value="InterPro"/>
</dbReference>
<evidence type="ECO:0000313" key="7">
    <source>
        <dbReference type="Proteomes" id="UP000003434"/>
    </source>
</evidence>
<feature type="compositionally biased region" description="Basic and acidic residues" evidence="2">
    <location>
        <begin position="637"/>
        <end position="647"/>
    </location>
</feature>
<comment type="caution">
    <text evidence="6">The sequence shown here is derived from an EMBL/GenBank/DDBJ whole genome shotgun (WGS) entry which is preliminary data.</text>
</comment>
<dbReference type="SUPFAM" id="SSF53335">
    <property type="entry name" value="S-adenosyl-L-methionine-dependent methyltransferases"/>
    <property type="match status" value="1"/>
</dbReference>
<dbReference type="InterPro" id="IPR029063">
    <property type="entry name" value="SAM-dependent_MTases_sf"/>
</dbReference>
<protein>
    <submittedName>
        <fullName evidence="6">Putative phage head-tail adaptor</fullName>
    </submittedName>
</protein>
<dbReference type="Gene3D" id="3.40.50.150">
    <property type="entry name" value="Vaccinia Virus protein VP39"/>
    <property type="match status" value="1"/>
</dbReference>
<dbReference type="InterPro" id="IPR006935">
    <property type="entry name" value="Helicase/UvrB_N"/>
</dbReference>
<dbReference type="SUPFAM" id="SSF52540">
    <property type="entry name" value="P-loop containing nucleoside triphosphate hydrolases"/>
    <property type="match status" value="1"/>
</dbReference>
<keyword evidence="1" id="KW-0175">Coiled coil</keyword>
<dbReference type="InterPro" id="IPR054468">
    <property type="entry name" value="NrSPol-like_HBD"/>
</dbReference>
<evidence type="ECO:0000259" key="5">
    <source>
        <dbReference type="Pfam" id="PF22763"/>
    </source>
</evidence>
<evidence type="ECO:0000256" key="1">
    <source>
        <dbReference type="SAM" id="Coils"/>
    </source>
</evidence>
<dbReference type="Proteomes" id="UP000003434">
    <property type="component" value="Unassembled WGS sequence"/>
</dbReference>
<dbReference type="InterPro" id="IPR011639">
    <property type="entry name" value="MethylTrfase_TaqI-like_dom"/>
</dbReference>
<gene>
    <name evidence="6" type="ORF">HMPREF0381_2631</name>
</gene>
<dbReference type="PANTHER" id="PTHR41313:SF1">
    <property type="entry name" value="DNA METHYLASE ADENINE-SPECIFIC DOMAIN-CONTAINING PROTEIN"/>
    <property type="match status" value="1"/>
</dbReference>
<accession>E6LRP6</accession>
<dbReference type="GO" id="GO:0009007">
    <property type="term" value="F:site-specific DNA-methyltransferase (adenine-specific) activity"/>
    <property type="evidence" value="ECO:0007669"/>
    <property type="project" value="UniProtKB-EC"/>
</dbReference>